<organism evidence="1 2">
    <name type="scientific">Halocynthiibacter styelae</name>
    <dbReference type="NCBI Taxonomy" id="2761955"/>
    <lineage>
        <taxon>Bacteria</taxon>
        <taxon>Pseudomonadati</taxon>
        <taxon>Pseudomonadota</taxon>
        <taxon>Alphaproteobacteria</taxon>
        <taxon>Rhodobacterales</taxon>
        <taxon>Paracoccaceae</taxon>
        <taxon>Halocynthiibacter</taxon>
    </lineage>
</organism>
<dbReference type="EMBL" id="JADCKQ010000015">
    <property type="protein sequence ID" value="MBI1495153.1"/>
    <property type="molecule type" value="Genomic_DNA"/>
</dbReference>
<dbReference type="AlphaFoldDB" id="A0A8J7IYE4"/>
<comment type="caution">
    <text evidence="1">The sequence shown here is derived from an EMBL/GenBank/DDBJ whole genome shotgun (WGS) entry which is preliminary data.</text>
</comment>
<evidence type="ECO:0008006" key="3">
    <source>
        <dbReference type="Google" id="ProtNLM"/>
    </source>
</evidence>
<name>A0A8J7IYE4_9RHOB</name>
<evidence type="ECO:0000313" key="2">
    <source>
        <dbReference type="Proteomes" id="UP000640583"/>
    </source>
</evidence>
<dbReference type="RefSeq" id="WP_228849867.1">
    <property type="nucleotide sequence ID" value="NZ_JADCKQ010000015.1"/>
</dbReference>
<keyword evidence="2" id="KW-1185">Reference proteome</keyword>
<reference evidence="1" key="1">
    <citation type="submission" date="2020-10" db="EMBL/GenBank/DDBJ databases">
        <title>Paenihalocynthiibacter styelae gen. nov., sp. nov., isolated from stalked sea squirt Styela clava.</title>
        <authorList>
            <person name="Kim Y.-O."/>
            <person name="Yoon J.-H."/>
        </authorList>
    </citation>
    <scope>NUCLEOTIDE SEQUENCE</scope>
    <source>
        <strain evidence="1">MYP1-1</strain>
    </source>
</reference>
<gene>
    <name evidence="1" type="ORF">H1D41_16025</name>
</gene>
<dbReference type="Proteomes" id="UP000640583">
    <property type="component" value="Unassembled WGS sequence"/>
</dbReference>
<sequence>MNIDADIENKSLIFSDGEVCEKLKLAGNPDLYHQVACAVNCDCDSYPLLQWIIEQPDCDKATALTVLGITAAYEHIFRMSYETESGAVSEIARTICENSEQGFYKRSEIGLQDVETAWQPAQLKGQVEEGCHKLDGSAGGPYLPVPKQLLDHVYPDVPAIYTEYFSDEVGLWDIKTNVPEPMWPMFGVPAVDR</sequence>
<protein>
    <recommendedName>
        <fullName evidence="3">DUF4274 domain-containing protein</fullName>
    </recommendedName>
</protein>
<proteinExistence type="predicted"/>
<evidence type="ECO:0000313" key="1">
    <source>
        <dbReference type="EMBL" id="MBI1495153.1"/>
    </source>
</evidence>
<accession>A0A8J7IYE4</accession>